<dbReference type="OrthoDB" id="2596908at2759"/>
<proteinExistence type="predicted"/>
<dbReference type="AlphaFoldDB" id="A0A9P4U3Z9"/>
<gene>
    <name evidence="2" type="ORF">EJ08DRAFT_580324</name>
</gene>
<reference evidence="2" key="1">
    <citation type="journal article" date="2020" name="Stud. Mycol.">
        <title>101 Dothideomycetes genomes: a test case for predicting lifestyles and emergence of pathogens.</title>
        <authorList>
            <person name="Haridas S."/>
            <person name="Albert R."/>
            <person name="Binder M."/>
            <person name="Bloem J."/>
            <person name="Labutti K."/>
            <person name="Salamov A."/>
            <person name="Andreopoulos B."/>
            <person name="Baker S."/>
            <person name="Barry K."/>
            <person name="Bills G."/>
            <person name="Bluhm B."/>
            <person name="Cannon C."/>
            <person name="Castanera R."/>
            <person name="Culley D."/>
            <person name="Daum C."/>
            <person name="Ezra D."/>
            <person name="Gonzalez J."/>
            <person name="Henrissat B."/>
            <person name="Kuo A."/>
            <person name="Liang C."/>
            <person name="Lipzen A."/>
            <person name="Lutzoni F."/>
            <person name="Magnuson J."/>
            <person name="Mondo S."/>
            <person name="Nolan M."/>
            <person name="Ohm R."/>
            <person name="Pangilinan J."/>
            <person name="Park H.-J."/>
            <person name="Ramirez L."/>
            <person name="Alfaro M."/>
            <person name="Sun H."/>
            <person name="Tritt A."/>
            <person name="Yoshinaga Y."/>
            <person name="Zwiers L.-H."/>
            <person name="Turgeon B."/>
            <person name="Goodwin S."/>
            <person name="Spatafora J."/>
            <person name="Crous P."/>
            <person name="Grigoriev I."/>
        </authorList>
    </citation>
    <scope>NUCLEOTIDE SEQUENCE</scope>
    <source>
        <strain evidence="2">CBS 130266</strain>
    </source>
</reference>
<evidence type="ECO:0000256" key="1">
    <source>
        <dbReference type="SAM" id="Phobius"/>
    </source>
</evidence>
<sequence>MRRDADNALRQKEKRNDVFGAINNGVWPTVVVPPGFTLAAGVEITPLPGVTNTFVGGSPAQVTPAPSAGVATPVPQQAASISPAEWNAQAEQACMTSVMSLRGKATNPAGLAVCYNVPYLDQAKGVFEAELRLYNISAPSGDFLGVTPAMMMVTLQYQGATIQKSNGVLPVKRDTIALVERQMQMAGLATPTGTAMPNGILMPSEVAIRKYVGQVNKGLMMPGMNLTQFQPLLVPQISISGMSPTSNRLVNTSLSSTESSFVAGIFSRAAGNITDPKSLLGQPADQLAAAAAGKPTPFVVPGLSLAVFPVGLIITGMWVLLFATAVGLGTMGRIQFRHQYRLAIRAQKAEMQRRI</sequence>
<feature type="transmembrane region" description="Helical" evidence="1">
    <location>
        <begin position="305"/>
        <end position="331"/>
    </location>
</feature>
<evidence type="ECO:0000313" key="3">
    <source>
        <dbReference type="Proteomes" id="UP000800235"/>
    </source>
</evidence>
<name>A0A9P4U3Z9_9PEZI</name>
<accession>A0A9P4U3Z9</accession>
<dbReference type="Proteomes" id="UP000800235">
    <property type="component" value="Unassembled WGS sequence"/>
</dbReference>
<dbReference type="EMBL" id="MU007013">
    <property type="protein sequence ID" value="KAF2435472.1"/>
    <property type="molecule type" value="Genomic_DNA"/>
</dbReference>
<keyword evidence="1" id="KW-0472">Membrane</keyword>
<keyword evidence="1" id="KW-0812">Transmembrane</keyword>
<protein>
    <submittedName>
        <fullName evidence="2">Uncharacterized protein</fullName>
    </submittedName>
</protein>
<evidence type="ECO:0000313" key="2">
    <source>
        <dbReference type="EMBL" id="KAF2435472.1"/>
    </source>
</evidence>
<comment type="caution">
    <text evidence="2">The sequence shown here is derived from an EMBL/GenBank/DDBJ whole genome shotgun (WGS) entry which is preliminary data.</text>
</comment>
<keyword evidence="1" id="KW-1133">Transmembrane helix</keyword>
<organism evidence="2 3">
    <name type="scientific">Tothia fuscella</name>
    <dbReference type="NCBI Taxonomy" id="1048955"/>
    <lineage>
        <taxon>Eukaryota</taxon>
        <taxon>Fungi</taxon>
        <taxon>Dikarya</taxon>
        <taxon>Ascomycota</taxon>
        <taxon>Pezizomycotina</taxon>
        <taxon>Dothideomycetes</taxon>
        <taxon>Pleosporomycetidae</taxon>
        <taxon>Venturiales</taxon>
        <taxon>Cylindrosympodiaceae</taxon>
        <taxon>Tothia</taxon>
    </lineage>
</organism>
<keyword evidence="3" id="KW-1185">Reference proteome</keyword>